<organism evidence="1 2">
    <name type="scientific">Potamilus streckersoni</name>
    <dbReference type="NCBI Taxonomy" id="2493646"/>
    <lineage>
        <taxon>Eukaryota</taxon>
        <taxon>Metazoa</taxon>
        <taxon>Spiralia</taxon>
        <taxon>Lophotrochozoa</taxon>
        <taxon>Mollusca</taxon>
        <taxon>Bivalvia</taxon>
        <taxon>Autobranchia</taxon>
        <taxon>Heteroconchia</taxon>
        <taxon>Palaeoheterodonta</taxon>
        <taxon>Unionida</taxon>
        <taxon>Unionoidea</taxon>
        <taxon>Unionidae</taxon>
        <taxon>Ambleminae</taxon>
        <taxon>Lampsilini</taxon>
        <taxon>Potamilus</taxon>
    </lineage>
</organism>
<dbReference type="Proteomes" id="UP001195483">
    <property type="component" value="Unassembled WGS sequence"/>
</dbReference>
<reference evidence="1" key="3">
    <citation type="submission" date="2023-05" db="EMBL/GenBank/DDBJ databases">
        <authorList>
            <person name="Smith C.H."/>
        </authorList>
    </citation>
    <scope>NUCLEOTIDE SEQUENCE</scope>
    <source>
        <strain evidence="1">CHS0354</strain>
        <tissue evidence="1">Mantle</tissue>
    </source>
</reference>
<reference evidence="1" key="1">
    <citation type="journal article" date="2021" name="Genome Biol. Evol.">
        <title>A High-Quality Reference Genome for a Parasitic Bivalve with Doubly Uniparental Inheritance (Bivalvia: Unionida).</title>
        <authorList>
            <person name="Smith C.H."/>
        </authorList>
    </citation>
    <scope>NUCLEOTIDE SEQUENCE</scope>
    <source>
        <strain evidence="1">CHS0354</strain>
    </source>
</reference>
<dbReference type="AlphaFoldDB" id="A0AAE0VXL7"/>
<evidence type="ECO:0000313" key="1">
    <source>
        <dbReference type="EMBL" id="KAK3593851.1"/>
    </source>
</evidence>
<proteinExistence type="predicted"/>
<name>A0AAE0VXL7_9BIVA</name>
<protein>
    <submittedName>
        <fullName evidence="1">Uncharacterized protein</fullName>
    </submittedName>
</protein>
<reference evidence="1" key="2">
    <citation type="journal article" date="2021" name="Genome Biol. Evol.">
        <title>Developing a high-quality reference genome for a parasitic bivalve with doubly uniparental inheritance (Bivalvia: Unionida).</title>
        <authorList>
            <person name="Smith C.H."/>
        </authorList>
    </citation>
    <scope>NUCLEOTIDE SEQUENCE</scope>
    <source>
        <strain evidence="1">CHS0354</strain>
        <tissue evidence="1">Mantle</tissue>
    </source>
</reference>
<accession>A0AAE0VXL7</accession>
<evidence type="ECO:0000313" key="2">
    <source>
        <dbReference type="Proteomes" id="UP001195483"/>
    </source>
</evidence>
<comment type="caution">
    <text evidence="1">The sequence shown here is derived from an EMBL/GenBank/DDBJ whole genome shotgun (WGS) entry which is preliminary data.</text>
</comment>
<gene>
    <name evidence="1" type="ORF">CHS0354_011453</name>
</gene>
<sequence>MCTLANIKQKQSANGNFAETSTVTAFQTVSDFLAFLQFQQVRIRFPRSAALLALPTRQAGFSRLSQQEQWKYPKEGTAKMGIRTLGHTQKPATLLINVWAYQAIQIMQMGGRAASGTDVSSFVSFFHYRCIRQTTHKPLSTAACYSETMSSTSCITTLMLFVSSSILGRHAFSETSTLVQRRAWTSE</sequence>
<dbReference type="EMBL" id="JAEAOA010000708">
    <property type="protein sequence ID" value="KAK3593851.1"/>
    <property type="molecule type" value="Genomic_DNA"/>
</dbReference>
<keyword evidence="2" id="KW-1185">Reference proteome</keyword>